<comment type="cofactor">
    <cofactor evidence="1">
        <name>FAD</name>
        <dbReference type="ChEBI" id="CHEBI:57692"/>
    </cofactor>
</comment>
<sequence length="253" mass="28450">MAKSVDPARWCEGTVQELKPWTERLYSIRIDAPVDRFTAGQFTKLGLMIDDEFISRPYSYVNAPDERPLEFYFITVPEGPLTQRMVTLSPGDAIYVMRKAAGFLTLAEVPESKHLWMLSTGTAIGPFLSILKTPDPWKRFERIVLVHAVRTTAELSFQDTIQTIATSHPDQFSYIPFVSREDTDFAIRDRIPGALASGALEARAGIDITPAQSQVMICGNPAMVKDTSDALKARGLERNRRRTPGHITVENYW</sequence>
<dbReference type="InterPro" id="IPR051930">
    <property type="entry name" value="FNR_type-1"/>
</dbReference>
<evidence type="ECO:0000256" key="9">
    <source>
        <dbReference type="ARBA" id="ARBA00047776"/>
    </source>
</evidence>
<dbReference type="EC" id="1.18.1.2" evidence="3"/>
<evidence type="ECO:0000256" key="2">
    <source>
        <dbReference type="ARBA" id="ARBA00008312"/>
    </source>
</evidence>
<accession>A0A4R1HCR0</accession>
<dbReference type="InterPro" id="IPR017927">
    <property type="entry name" value="FAD-bd_FR_type"/>
</dbReference>
<gene>
    <name evidence="11" type="ORF">DFR30_1631</name>
</gene>
<comment type="caution">
    <text evidence="11">The sequence shown here is derived from an EMBL/GenBank/DDBJ whole genome shotgun (WGS) entry which is preliminary data.</text>
</comment>
<evidence type="ECO:0000256" key="1">
    <source>
        <dbReference type="ARBA" id="ARBA00001974"/>
    </source>
</evidence>
<dbReference type="InterPro" id="IPR039261">
    <property type="entry name" value="FNR_nucleotide-bd"/>
</dbReference>
<dbReference type="OrthoDB" id="9784483at2"/>
<evidence type="ECO:0000256" key="6">
    <source>
        <dbReference type="ARBA" id="ARBA00022827"/>
    </source>
</evidence>
<dbReference type="GO" id="GO:0034599">
    <property type="term" value="P:cellular response to oxidative stress"/>
    <property type="evidence" value="ECO:0007669"/>
    <property type="project" value="TreeGrafter"/>
</dbReference>
<keyword evidence="7" id="KW-0521">NADP</keyword>
<dbReference type="Gene3D" id="2.40.30.10">
    <property type="entry name" value="Translation factors"/>
    <property type="match status" value="1"/>
</dbReference>
<dbReference type="InterPro" id="IPR001433">
    <property type="entry name" value="OxRdtase_FAD/NAD-bd"/>
</dbReference>
<evidence type="ECO:0000256" key="5">
    <source>
        <dbReference type="ARBA" id="ARBA00022741"/>
    </source>
</evidence>
<evidence type="ECO:0000256" key="7">
    <source>
        <dbReference type="ARBA" id="ARBA00022857"/>
    </source>
</evidence>
<evidence type="ECO:0000313" key="11">
    <source>
        <dbReference type="EMBL" id="TCK18353.1"/>
    </source>
</evidence>
<organism evidence="11 12">
    <name type="scientific">Thiogranum longum</name>
    <dbReference type="NCBI Taxonomy" id="1537524"/>
    <lineage>
        <taxon>Bacteria</taxon>
        <taxon>Pseudomonadati</taxon>
        <taxon>Pseudomonadota</taxon>
        <taxon>Gammaproteobacteria</taxon>
        <taxon>Chromatiales</taxon>
        <taxon>Ectothiorhodospiraceae</taxon>
        <taxon>Thiogranum</taxon>
    </lineage>
</organism>
<dbReference type="SUPFAM" id="SSF52343">
    <property type="entry name" value="Ferredoxin reductase-like, C-terminal NADP-linked domain"/>
    <property type="match status" value="1"/>
</dbReference>
<comment type="catalytic activity">
    <reaction evidence="9">
        <text>2 reduced [2Fe-2S]-[ferredoxin] + NADP(+) + H(+) = 2 oxidized [2Fe-2S]-[ferredoxin] + NADPH</text>
        <dbReference type="Rhea" id="RHEA:20125"/>
        <dbReference type="Rhea" id="RHEA-COMP:10000"/>
        <dbReference type="Rhea" id="RHEA-COMP:10001"/>
        <dbReference type="ChEBI" id="CHEBI:15378"/>
        <dbReference type="ChEBI" id="CHEBI:33737"/>
        <dbReference type="ChEBI" id="CHEBI:33738"/>
        <dbReference type="ChEBI" id="CHEBI:57783"/>
        <dbReference type="ChEBI" id="CHEBI:58349"/>
        <dbReference type="EC" id="1.18.1.2"/>
    </reaction>
</comment>
<keyword evidence="6" id="KW-0274">FAD</keyword>
<dbReference type="Proteomes" id="UP000295707">
    <property type="component" value="Unassembled WGS sequence"/>
</dbReference>
<dbReference type="PROSITE" id="PS51384">
    <property type="entry name" value="FAD_FR"/>
    <property type="match status" value="1"/>
</dbReference>
<dbReference type="SUPFAM" id="SSF63380">
    <property type="entry name" value="Riboflavin synthase domain-like"/>
    <property type="match status" value="1"/>
</dbReference>
<dbReference type="CDD" id="cd06195">
    <property type="entry name" value="FNR1"/>
    <property type="match status" value="1"/>
</dbReference>
<keyword evidence="4" id="KW-0285">Flavoprotein</keyword>
<dbReference type="GO" id="GO:0000166">
    <property type="term" value="F:nucleotide binding"/>
    <property type="evidence" value="ECO:0007669"/>
    <property type="project" value="UniProtKB-KW"/>
</dbReference>
<dbReference type="RefSeq" id="WP_132972162.1">
    <property type="nucleotide sequence ID" value="NZ_SMFX01000001.1"/>
</dbReference>
<evidence type="ECO:0000256" key="8">
    <source>
        <dbReference type="ARBA" id="ARBA00023002"/>
    </source>
</evidence>
<dbReference type="PANTHER" id="PTHR47878:SF1">
    <property type="entry name" value="FLAVODOXIN_FERREDOXIN--NADP REDUCTASE"/>
    <property type="match status" value="1"/>
</dbReference>
<protein>
    <recommendedName>
        <fullName evidence="3">ferredoxin--NADP(+) reductase</fullName>
        <ecNumber evidence="3">1.18.1.2</ecNumber>
    </recommendedName>
</protein>
<evidence type="ECO:0000313" key="12">
    <source>
        <dbReference type="Proteomes" id="UP000295707"/>
    </source>
</evidence>
<dbReference type="EMBL" id="SMFX01000001">
    <property type="protein sequence ID" value="TCK18353.1"/>
    <property type="molecule type" value="Genomic_DNA"/>
</dbReference>
<dbReference type="PANTHER" id="PTHR47878">
    <property type="entry name" value="OXIDOREDUCTASE FAD/NAD(P)-BINDING DOMAIN PROTEIN"/>
    <property type="match status" value="1"/>
</dbReference>
<dbReference type="InterPro" id="IPR017938">
    <property type="entry name" value="Riboflavin_synthase-like_b-brl"/>
</dbReference>
<dbReference type="GO" id="GO:0042167">
    <property type="term" value="P:heme catabolic process"/>
    <property type="evidence" value="ECO:0007669"/>
    <property type="project" value="TreeGrafter"/>
</dbReference>
<feature type="domain" description="FAD-binding FR-type" evidence="10">
    <location>
        <begin position="8"/>
        <end position="107"/>
    </location>
</feature>
<proteinExistence type="inferred from homology"/>
<evidence type="ECO:0000256" key="3">
    <source>
        <dbReference type="ARBA" id="ARBA00013223"/>
    </source>
</evidence>
<reference evidence="11 12" key="1">
    <citation type="submission" date="2019-03" db="EMBL/GenBank/DDBJ databases">
        <title>Genomic Encyclopedia of Type Strains, Phase IV (KMG-IV): sequencing the most valuable type-strain genomes for metagenomic binning, comparative biology and taxonomic classification.</title>
        <authorList>
            <person name="Goeker M."/>
        </authorList>
    </citation>
    <scope>NUCLEOTIDE SEQUENCE [LARGE SCALE GENOMIC DNA]</scope>
    <source>
        <strain evidence="11 12">DSM 19610</strain>
    </source>
</reference>
<dbReference type="Pfam" id="PF00175">
    <property type="entry name" value="NAD_binding_1"/>
    <property type="match status" value="1"/>
</dbReference>
<dbReference type="GO" id="GO:0004324">
    <property type="term" value="F:ferredoxin-NADP+ reductase activity"/>
    <property type="evidence" value="ECO:0007669"/>
    <property type="project" value="UniProtKB-EC"/>
</dbReference>
<dbReference type="Gene3D" id="3.40.50.80">
    <property type="entry name" value="Nucleotide-binding domain of ferredoxin-NADP reductase (FNR) module"/>
    <property type="match status" value="1"/>
</dbReference>
<keyword evidence="5" id="KW-0547">Nucleotide-binding</keyword>
<comment type="similarity">
    <text evidence="2">Belongs to the ferredoxin--NADP reductase type 1 family.</text>
</comment>
<evidence type="ECO:0000259" key="10">
    <source>
        <dbReference type="PROSITE" id="PS51384"/>
    </source>
</evidence>
<keyword evidence="8" id="KW-0560">Oxidoreductase</keyword>
<name>A0A4R1HCR0_9GAMM</name>
<dbReference type="InterPro" id="IPR033892">
    <property type="entry name" value="FNR_bac"/>
</dbReference>
<keyword evidence="12" id="KW-1185">Reference proteome</keyword>
<dbReference type="AlphaFoldDB" id="A0A4R1HCR0"/>
<evidence type="ECO:0000256" key="4">
    <source>
        <dbReference type="ARBA" id="ARBA00022630"/>
    </source>
</evidence>